<name>A0A178ILH0_9BACT</name>
<dbReference type="Proteomes" id="UP000078486">
    <property type="component" value="Unassembled WGS sequence"/>
</dbReference>
<evidence type="ECO:0000313" key="3">
    <source>
        <dbReference type="Proteomes" id="UP000078486"/>
    </source>
</evidence>
<dbReference type="InterPro" id="IPR006311">
    <property type="entry name" value="TAT_signal"/>
</dbReference>
<evidence type="ECO:0000313" key="2">
    <source>
        <dbReference type="EMBL" id="OAM90039.1"/>
    </source>
</evidence>
<dbReference type="Pfam" id="PF10518">
    <property type="entry name" value="TAT_signal"/>
    <property type="match status" value="1"/>
</dbReference>
<accession>A0A178ILH0</accession>
<dbReference type="RefSeq" id="WP_068770070.1">
    <property type="nucleotide sequence ID" value="NZ_CP109796.1"/>
</dbReference>
<feature type="chain" id="PRO_5008089045" description="Twin-arginine translocation signal domain-containing protein" evidence="1">
    <location>
        <begin position="27"/>
        <end position="370"/>
    </location>
</feature>
<gene>
    <name evidence="2" type="ORF">AW736_09630</name>
</gene>
<sequence length="370" mass="41115">MNRRQFLKTSAATAALTAATGLPLTAASPAVRSENRSKTTKIASYYFAAYIYMSNPRHIREDMEWMAGIGTDYVCISNLEQDLFAAYENVALIIAEAERVGMRVISVPSRWAGLVAGAPKVPSLFSVLNPKTWIVNAKGNTRMMTRATGAISSVHSPETYDFFCESLAELYKQHPTLAGFIIDEPKGFVIDHSKQAVAALGKNAPRAAHLAAAGDFYGRVCEFAKKKWPDKYTIMFQQAHYPQDELAAGAAVKFLDFYGADGRPWGMEEDSRMEQNQEGQESGRGKVLLSGRGESFIKAARSVPGRKSFLLAENHNLKASMLEPMERNYPAVLALRPDLFTYYYYPRSMEQPDRAMKIIGDNIKKFTQSS</sequence>
<proteinExistence type="predicted"/>
<reference evidence="2 3" key="1">
    <citation type="submission" date="2016-01" db="EMBL/GenBank/DDBJ databases">
        <title>High potential of lignocellulose degradation of a new Verrucomicrobia species.</title>
        <authorList>
            <person name="Wang Y."/>
            <person name="Shi Y."/>
            <person name="Qiu Z."/>
            <person name="Liu S."/>
            <person name="Yang H."/>
        </authorList>
    </citation>
    <scope>NUCLEOTIDE SEQUENCE [LARGE SCALE GENOMIC DNA]</scope>
    <source>
        <strain evidence="2 3">TSB47</strain>
    </source>
</reference>
<dbReference type="AlphaFoldDB" id="A0A178ILH0"/>
<dbReference type="STRING" id="1184151.AW736_09630"/>
<dbReference type="EMBL" id="LRRQ01000075">
    <property type="protein sequence ID" value="OAM90039.1"/>
    <property type="molecule type" value="Genomic_DNA"/>
</dbReference>
<keyword evidence="1" id="KW-0732">Signal</keyword>
<evidence type="ECO:0008006" key="4">
    <source>
        <dbReference type="Google" id="ProtNLM"/>
    </source>
</evidence>
<dbReference type="NCBIfam" id="TIGR01409">
    <property type="entry name" value="TAT_signal_seq"/>
    <property type="match status" value="1"/>
</dbReference>
<dbReference type="InterPro" id="IPR019546">
    <property type="entry name" value="TAT_signal_bac_arc"/>
</dbReference>
<protein>
    <recommendedName>
        <fullName evidence="4">Twin-arginine translocation signal domain-containing protein</fullName>
    </recommendedName>
</protein>
<dbReference type="SUPFAM" id="SSF51445">
    <property type="entry name" value="(Trans)glycosidases"/>
    <property type="match status" value="1"/>
</dbReference>
<feature type="signal peptide" evidence="1">
    <location>
        <begin position="1"/>
        <end position="26"/>
    </location>
</feature>
<dbReference type="Gene3D" id="3.20.20.80">
    <property type="entry name" value="Glycosidases"/>
    <property type="match status" value="1"/>
</dbReference>
<dbReference type="InterPro" id="IPR017853">
    <property type="entry name" value="GH"/>
</dbReference>
<comment type="caution">
    <text evidence="2">The sequence shown here is derived from an EMBL/GenBank/DDBJ whole genome shotgun (WGS) entry which is preliminary data.</text>
</comment>
<organism evidence="2 3">
    <name type="scientific">Termitidicoccus mucosus</name>
    <dbReference type="NCBI Taxonomy" id="1184151"/>
    <lineage>
        <taxon>Bacteria</taxon>
        <taxon>Pseudomonadati</taxon>
        <taxon>Verrucomicrobiota</taxon>
        <taxon>Opitutia</taxon>
        <taxon>Opitutales</taxon>
        <taxon>Opitutaceae</taxon>
        <taxon>Termitidicoccus</taxon>
    </lineage>
</organism>
<evidence type="ECO:0000256" key="1">
    <source>
        <dbReference type="SAM" id="SignalP"/>
    </source>
</evidence>
<dbReference type="OrthoDB" id="1490495at2"/>
<dbReference type="PROSITE" id="PS51318">
    <property type="entry name" value="TAT"/>
    <property type="match status" value="1"/>
</dbReference>
<keyword evidence="3" id="KW-1185">Reference proteome</keyword>